<dbReference type="AlphaFoldDB" id="A0A7W7H1R4"/>
<gene>
    <name evidence="1" type="ORF">BJY16_005859</name>
</gene>
<accession>A0A7W7H1R4</accession>
<reference evidence="1 2" key="1">
    <citation type="submission" date="2020-08" db="EMBL/GenBank/DDBJ databases">
        <title>Sequencing the genomes of 1000 actinobacteria strains.</title>
        <authorList>
            <person name="Klenk H.-P."/>
        </authorList>
    </citation>
    <scope>NUCLEOTIDE SEQUENCE [LARGE SCALE GENOMIC DNA]</scope>
    <source>
        <strain evidence="1 2">DSM 45809</strain>
    </source>
</reference>
<proteinExistence type="predicted"/>
<evidence type="ECO:0000313" key="1">
    <source>
        <dbReference type="EMBL" id="MBB4742400.1"/>
    </source>
</evidence>
<protein>
    <submittedName>
        <fullName evidence="1">Uncharacterized protein</fullName>
    </submittedName>
</protein>
<sequence>MSRPVRSKAFDDYCRTMMCPRGHRRSITFIEGSGAEITDLSVRDRALLENPTARFAGQPVPGFLRRLRRLGDDVLGGVTVTRFRSDSVIACGPCGEEWPVFVPALGGAVQVRRERAVRIETTPLGEEVSTIDHSAVPVDSTVSVQISCGWTKSIEIEWGRTTTRTGTVRVGASHGALSLSLQRQVQESLNERHKISTQQAQTYATSVEVRVPAHAVAEVVTRWKQRWRVIEYDLWVPEGEEVTVVCRLADGPSYDSALRFR</sequence>
<dbReference type="EMBL" id="JACHNB010000001">
    <property type="protein sequence ID" value="MBB4742400.1"/>
    <property type="molecule type" value="Genomic_DNA"/>
</dbReference>
<dbReference type="Proteomes" id="UP000546162">
    <property type="component" value="Unassembled WGS sequence"/>
</dbReference>
<comment type="caution">
    <text evidence="1">The sequence shown here is derived from an EMBL/GenBank/DDBJ whole genome shotgun (WGS) entry which is preliminary data.</text>
</comment>
<keyword evidence="2" id="KW-1185">Reference proteome</keyword>
<name>A0A7W7H1R4_9ACTN</name>
<dbReference type="RefSeq" id="WP_185042766.1">
    <property type="nucleotide sequence ID" value="NZ_BAABFG010000005.1"/>
</dbReference>
<evidence type="ECO:0000313" key="2">
    <source>
        <dbReference type="Proteomes" id="UP000546162"/>
    </source>
</evidence>
<organism evidence="1 2">
    <name type="scientific">Actinoplanes octamycinicus</name>
    <dbReference type="NCBI Taxonomy" id="135948"/>
    <lineage>
        <taxon>Bacteria</taxon>
        <taxon>Bacillati</taxon>
        <taxon>Actinomycetota</taxon>
        <taxon>Actinomycetes</taxon>
        <taxon>Micromonosporales</taxon>
        <taxon>Micromonosporaceae</taxon>
        <taxon>Actinoplanes</taxon>
    </lineage>
</organism>